<feature type="region of interest" description="Disordered" evidence="2">
    <location>
        <begin position="1"/>
        <end position="46"/>
    </location>
</feature>
<evidence type="ECO:0000256" key="1">
    <source>
        <dbReference type="SAM" id="Coils"/>
    </source>
</evidence>
<keyword evidence="3" id="KW-1133">Transmembrane helix</keyword>
<comment type="caution">
    <text evidence="4">The sequence shown here is derived from an EMBL/GenBank/DDBJ whole genome shotgun (WGS) entry which is preliminary data.</text>
</comment>
<reference evidence="4" key="1">
    <citation type="journal article" date="2022" name="Plant J.">
        <title>Strategies of tolerance reflected in two North American maple genomes.</title>
        <authorList>
            <person name="McEvoy S.L."/>
            <person name="Sezen U.U."/>
            <person name="Trouern-Trend A."/>
            <person name="McMahon S.M."/>
            <person name="Schaberg P.G."/>
            <person name="Yang J."/>
            <person name="Wegrzyn J.L."/>
            <person name="Swenson N.G."/>
        </authorList>
    </citation>
    <scope>NUCLEOTIDE SEQUENCE</scope>
    <source>
        <strain evidence="4">NS2018</strain>
    </source>
</reference>
<keyword evidence="5" id="KW-1185">Reference proteome</keyword>
<accession>A0AA39SRS9</accession>
<organism evidence="4 5">
    <name type="scientific">Acer saccharum</name>
    <name type="common">Sugar maple</name>
    <dbReference type="NCBI Taxonomy" id="4024"/>
    <lineage>
        <taxon>Eukaryota</taxon>
        <taxon>Viridiplantae</taxon>
        <taxon>Streptophyta</taxon>
        <taxon>Embryophyta</taxon>
        <taxon>Tracheophyta</taxon>
        <taxon>Spermatophyta</taxon>
        <taxon>Magnoliopsida</taxon>
        <taxon>eudicotyledons</taxon>
        <taxon>Gunneridae</taxon>
        <taxon>Pentapetalae</taxon>
        <taxon>rosids</taxon>
        <taxon>malvids</taxon>
        <taxon>Sapindales</taxon>
        <taxon>Sapindaceae</taxon>
        <taxon>Hippocastanoideae</taxon>
        <taxon>Acereae</taxon>
        <taxon>Acer</taxon>
    </lineage>
</organism>
<gene>
    <name evidence="4" type="ORF">LWI29_006386</name>
</gene>
<feature type="transmembrane region" description="Helical" evidence="3">
    <location>
        <begin position="294"/>
        <end position="315"/>
    </location>
</feature>
<evidence type="ECO:0000256" key="3">
    <source>
        <dbReference type="SAM" id="Phobius"/>
    </source>
</evidence>
<reference evidence="4" key="2">
    <citation type="submission" date="2023-06" db="EMBL/GenBank/DDBJ databases">
        <authorList>
            <person name="Swenson N.G."/>
            <person name="Wegrzyn J.L."/>
            <person name="Mcevoy S.L."/>
        </authorList>
    </citation>
    <scope>NUCLEOTIDE SEQUENCE</scope>
    <source>
        <strain evidence="4">NS2018</strain>
        <tissue evidence="4">Leaf</tissue>
    </source>
</reference>
<name>A0AA39SRS9_ACESA</name>
<protein>
    <submittedName>
        <fullName evidence="4">Uncharacterized protein</fullName>
    </submittedName>
</protein>
<dbReference type="EMBL" id="JAUESC010000004">
    <property type="protein sequence ID" value="KAK0595413.1"/>
    <property type="molecule type" value="Genomic_DNA"/>
</dbReference>
<proteinExistence type="predicted"/>
<feature type="coiled-coil region" evidence="1">
    <location>
        <begin position="89"/>
        <end position="137"/>
    </location>
</feature>
<dbReference type="AlphaFoldDB" id="A0AA39SRS9"/>
<keyword evidence="3" id="KW-0472">Membrane</keyword>
<keyword evidence="3" id="KW-0812">Transmembrane</keyword>
<keyword evidence="1" id="KW-0175">Coiled coil</keyword>
<evidence type="ECO:0000313" key="5">
    <source>
        <dbReference type="Proteomes" id="UP001168877"/>
    </source>
</evidence>
<evidence type="ECO:0000313" key="4">
    <source>
        <dbReference type="EMBL" id="KAK0595413.1"/>
    </source>
</evidence>
<evidence type="ECO:0000256" key="2">
    <source>
        <dbReference type="SAM" id="MobiDB-lite"/>
    </source>
</evidence>
<sequence length="344" mass="38960">MAKQAQKQTAHPPWPPTGSTRRQPRVDKEKDAGIVATPSALSSSQSQDKNLKEVVARFVKVCPCGSMQAESSMQWDIMALKEASFLAEVNVFREAAISAKAELDEAKQELARFESSIAFLNKALTEAENMRDAALVESERLMWALDTETFRSLRRRAERESLREDRALLRDEKRLLRGTMRSLEARFVEGYFYAAYQVTKALPPPYNLKVAFGWGWKQIEDQAAKLSSVATRQDGTNYVKEDQLNQDKRGDNVGMEDEDIAGELERNLEQVSDTHMIDLEPLPSGPSNEKLEQFMWGVLFTGTVLVGYCSLLELFMWGTVHGWNYSCDGTVYDSTVYWIQDFGL</sequence>
<dbReference type="Proteomes" id="UP001168877">
    <property type="component" value="Unassembled WGS sequence"/>
</dbReference>